<keyword evidence="2 7" id="KW-0732">Signal</keyword>
<keyword evidence="6" id="KW-1133">Transmembrane helix</keyword>
<dbReference type="InterPro" id="IPR013806">
    <property type="entry name" value="Kringle-like"/>
</dbReference>
<evidence type="ECO:0000256" key="6">
    <source>
        <dbReference type="SAM" id="Phobius"/>
    </source>
</evidence>
<name>A0AA88MJV3_CHASR</name>
<evidence type="ECO:0000256" key="1">
    <source>
        <dbReference type="ARBA" id="ARBA00022572"/>
    </source>
</evidence>
<dbReference type="AlphaFoldDB" id="A0AA88MJV3"/>
<dbReference type="PANTHER" id="PTHR24261:SF16">
    <property type="entry name" value="PHOSPHOINOSITIDE-3-KINASE-INTERACTING PROTEIN 1"/>
    <property type="match status" value="1"/>
</dbReference>
<dbReference type="PRINTS" id="PR00018">
    <property type="entry name" value="KRINGLE"/>
</dbReference>
<dbReference type="Gene3D" id="2.40.20.10">
    <property type="entry name" value="Plasminogen Kringle 4"/>
    <property type="match status" value="1"/>
</dbReference>
<dbReference type="SMART" id="SM00130">
    <property type="entry name" value="KR"/>
    <property type="match status" value="1"/>
</dbReference>
<keyword evidence="6" id="KW-0812">Transmembrane</keyword>
<sequence>MFLSLPVFILTVAIVHCNAPNGNQRDCMRSSGVDYRGEQDNSSTGLMCLNWTNTTRDYDVKLRPDSQTGVGDHNYCRNPDSSERPWCYIAGPDGTIQRQFCAIDTCKERASTVQAEAQSLIPMGTIASTQSFQPAKSVASQGEVAAVQPVMGISQRVRTGPKKKKDLGVLGYVLGIVMMAIIIILGVGITFGYLYKRARDLKKQHEQRVYEREMQRITLPLSAFSNPTCELVDENTIVITAEHETTPVQEGVEGRDPLMGQQAGTPGA</sequence>
<dbReference type="InterPro" id="IPR050759">
    <property type="entry name" value="Serine_protease_kringle"/>
</dbReference>
<comment type="caution">
    <text evidence="4">Lacks conserved residue(s) required for the propagation of feature annotation.</text>
</comment>
<dbReference type="GO" id="GO:0004175">
    <property type="term" value="F:endopeptidase activity"/>
    <property type="evidence" value="ECO:0007669"/>
    <property type="project" value="TreeGrafter"/>
</dbReference>
<evidence type="ECO:0000313" key="9">
    <source>
        <dbReference type="EMBL" id="KAK2837267.1"/>
    </source>
</evidence>
<evidence type="ECO:0000256" key="3">
    <source>
        <dbReference type="ARBA" id="ARBA00023157"/>
    </source>
</evidence>
<keyword evidence="3 4" id="KW-1015">Disulfide bond</keyword>
<dbReference type="InterPro" id="IPR018056">
    <property type="entry name" value="Kringle_CS"/>
</dbReference>
<gene>
    <name evidence="9" type="ORF">Q5P01_014479</name>
</gene>
<feature type="signal peptide" evidence="7">
    <location>
        <begin position="1"/>
        <end position="17"/>
    </location>
</feature>
<dbReference type="GO" id="GO:0005615">
    <property type="term" value="C:extracellular space"/>
    <property type="evidence" value="ECO:0007669"/>
    <property type="project" value="TreeGrafter"/>
</dbReference>
<dbReference type="GO" id="GO:0051898">
    <property type="term" value="P:negative regulation of phosphatidylinositol 3-kinase/protein kinase B signal transduction"/>
    <property type="evidence" value="ECO:0007669"/>
    <property type="project" value="TreeGrafter"/>
</dbReference>
<comment type="caution">
    <text evidence="9">The sequence shown here is derived from an EMBL/GenBank/DDBJ whole genome shotgun (WGS) entry which is preliminary data.</text>
</comment>
<dbReference type="Pfam" id="PF00051">
    <property type="entry name" value="Kringle"/>
    <property type="match status" value="1"/>
</dbReference>
<keyword evidence="1 4" id="KW-0420">Kringle</keyword>
<accession>A0AA88MJV3</accession>
<dbReference type="FunFam" id="2.40.20.10:FF:000001">
    <property type="entry name" value="Urokinase-type plasminogen activator"/>
    <property type="match status" value="1"/>
</dbReference>
<evidence type="ECO:0000313" key="10">
    <source>
        <dbReference type="Proteomes" id="UP001187415"/>
    </source>
</evidence>
<keyword evidence="10" id="KW-1185">Reference proteome</keyword>
<feature type="disulfide bond" evidence="4">
    <location>
        <begin position="48"/>
        <end position="87"/>
    </location>
</feature>
<evidence type="ECO:0000256" key="4">
    <source>
        <dbReference type="PROSITE-ProRule" id="PRU00121"/>
    </source>
</evidence>
<evidence type="ECO:0000256" key="5">
    <source>
        <dbReference type="SAM" id="MobiDB-lite"/>
    </source>
</evidence>
<proteinExistence type="predicted"/>
<dbReference type="CDD" id="cd00108">
    <property type="entry name" value="KR"/>
    <property type="match status" value="1"/>
</dbReference>
<evidence type="ECO:0000259" key="8">
    <source>
        <dbReference type="PROSITE" id="PS50070"/>
    </source>
</evidence>
<dbReference type="Proteomes" id="UP001187415">
    <property type="component" value="Unassembled WGS sequence"/>
</dbReference>
<dbReference type="InterPro" id="IPR000001">
    <property type="entry name" value="Kringle"/>
</dbReference>
<reference evidence="9" key="1">
    <citation type="submission" date="2023-07" db="EMBL/GenBank/DDBJ databases">
        <title>Chromosome-level Genome Assembly of Striped Snakehead (Channa striata).</title>
        <authorList>
            <person name="Liu H."/>
        </authorList>
    </citation>
    <scope>NUCLEOTIDE SEQUENCE</scope>
    <source>
        <strain evidence="9">Gz</strain>
        <tissue evidence="9">Muscle</tissue>
    </source>
</reference>
<feature type="transmembrane region" description="Helical" evidence="6">
    <location>
        <begin position="169"/>
        <end position="195"/>
    </location>
</feature>
<feature type="chain" id="PRO_5041739008" description="Kringle domain-containing protein" evidence="7">
    <location>
        <begin position="18"/>
        <end position="268"/>
    </location>
</feature>
<dbReference type="EMBL" id="JAUPFM010000011">
    <property type="protein sequence ID" value="KAK2837267.1"/>
    <property type="molecule type" value="Genomic_DNA"/>
</dbReference>
<dbReference type="PROSITE" id="PS00021">
    <property type="entry name" value="KRINGLE_1"/>
    <property type="match status" value="1"/>
</dbReference>
<feature type="domain" description="Kringle" evidence="8">
    <location>
        <begin position="26"/>
        <end position="106"/>
    </location>
</feature>
<dbReference type="InterPro" id="IPR038178">
    <property type="entry name" value="Kringle_sf"/>
</dbReference>
<dbReference type="PROSITE" id="PS50070">
    <property type="entry name" value="KRINGLE_2"/>
    <property type="match status" value="1"/>
</dbReference>
<evidence type="ECO:0000256" key="7">
    <source>
        <dbReference type="SAM" id="SignalP"/>
    </source>
</evidence>
<dbReference type="GO" id="GO:0005102">
    <property type="term" value="F:signaling receptor binding"/>
    <property type="evidence" value="ECO:0007669"/>
    <property type="project" value="TreeGrafter"/>
</dbReference>
<keyword evidence="6" id="KW-0472">Membrane</keyword>
<protein>
    <recommendedName>
        <fullName evidence="8">Kringle domain-containing protein</fullName>
    </recommendedName>
</protein>
<evidence type="ECO:0000256" key="2">
    <source>
        <dbReference type="ARBA" id="ARBA00022729"/>
    </source>
</evidence>
<dbReference type="SUPFAM" id="SSF57440">
    <property type="entry name" value="Kringle-like"/>
    <property type="match status" value="1"/>
</dbReference>
<feature type="region of interest" description="Disordered" evidence="5">
    <location>
        <begin position="248"/>
        <end position="268"/>
    </location>
</feature>
<organism evidence="9 10">
    <name type="scientific">Channa striata</name>
    <name type="common">Snakehead murrel</name>
    <name type="synonym">Ophicephalus striatus</name>
    <dbReference type="NCBI Taxonomy" id="64152"/>
    <lineage>
        <taxon>Eukaryota</taxon>
        <taxon>Metazoa</taxon>
        <taxon>Chordata</taxon>
        <taxon>Craniata</taxon>
        <taxon>Vertebrata</taxon>
        <taxon>Euteleostomi</taxon>
        <taxon>Actinopterygii</taxon>
        <taxon>Neopterygii</taxon>
        <taxon>Teleostei</taxon>
        <taxon>Neoteleostei</taxon>
        <taxon>Acanthomorphata</taxon>
        <taxon>Anabantaria</taxon>
        <taxon>Anabantiformes</taxon>
        <taxon>Channoidei</taxon>
        <taxon>Channidae</taxon>
        <taxon>Channa</taxon>
    </lineage>
</organism>
<dbReference type="PANTHER" id="PTHR24261">
    <property type="entry name" value="PLASMINOGEN-RELATED"/>
    <property type="match status" value="1"/>
</dbReference>